<evidence type="ECO:0008006" key="4">
    <source>
        <dbReference type="Google" id="ProtNLM"/>
    </source>
</evidence>
<sequence>MKNQITKVLVGLILLASGFLATANEKEREITLKTAKSKSVVLQMNNVKIGTEVTLWNQSGKLLFKDQVDNDTYSKIFNLDLLEKGELVLEVDNSETLEVRSINVSEGSAEFISSSEKVYAKPVVRVSENMMKIFLRDDHSGYKMNMKDQFGKSVYRQSIDKSNRGLQRYDVSKLSKGKYEIQFTADGRSFFHTIIIE</sequence>
<organism evidence="2 3">
    <name type="scientific">Roseivirga spongicola</name>
    <dbReference type="NCBI Taxonomy" id="333140"/>
    <lineage>
        <taxon>Bacteria</taxon>
        <taxon>Pseudomonadati</taxon>
        <taxon>Bacteroidota</taxon>
        <taxon>Cytophagia</taxon>
        <taxon>Cytophagales</taxon>
        <taxon>Roseivirgaceae</taxon>
        <taxon>Roseivirga</taxon>
    </lineage>
</organism>
<accession>A0A150X5T9</accession>
<dbReference type="STRING" id="333140.AWW68_15735"/>
<protein>
    <recommendedName>
        <fullName evidence="4">Secretion system C-terminal sorting domain-containing protein</fullName>
    </recommendedName>
</protein>
<dbReference type="AlphaFoldDB" id="A0A150X5T9"/>
<evidence type="ECO:0000313" key="3">
    <source>
        <dbReference type="Proteomes" id="UP000075606"/>
    </source>
</evidence>
<dbReference type="Proteomes" id="UP000075606">
    <property type="component" value="Unassembled WGS sequence"/>
</dbReference>
<proteinExistence type="predicted"/>
<comment type="caution">
    <text evidence="2">The sequence shown here is derived from an EMBL/GenBank/DDBJ whole genome shotgun (WGS) entry which is preliminary data.</text>
</comment>
<name>A0A150X5T9_9BACT</name>
<dbReference type="EMBL" id="LRPC01000028">
    <property type="protein sequence ID" value="KYG74105.1"/>
    <property type="molecule type" value="Genomic_DNA"/>
</dbReference>
<gene>
    <name evidence="2" type="ORF">AWW68_15735</name>
</gene>
<reference evidence="2 3" key="1">
    <citation type="submission" date="2016-01" db="EMBL/GenBank/DDBJ databases">
        <title>Genome sequencing of Roseivirga spongicola UST030701-084.</title>
        <authorList>
            <person name="Selvaratnam C."/>
            <person name="Thevarajoo S."/>
            <person name="Goh K.M."/>
            <person name="Ee R."/>
            <person name="Chan K.-G."/>
            <person name="Chong C.S."/>
        </authorList>
    </citation>
    <scope>NUCLEOTIDE SEQUENCE [LARGE SCALE GENOMIC DNA]</scope>
    <source>
        <strain evidence="2 3">UST030701-084</strain>
    </source>
</reference>
<keyword evidence="3" id="KW-1185">Reference proteome</keyword>
<dbReference type="OrthoDB" id="1492409at2"/>
<feature type="chain" id="PRO_5007574250" description="Secretion system C-terminal sorting domain-containing protein" evidence="1">
    <location>
        <begin position="24"/>
        <end position="197"/>
    </location>
</feature>
<dbReference type="RefSeq" id="WP_068223564.1">
    <property type="nucleotide sequence ID" value="NZ_CP139724.1"/>
</dbReference>
<feature type="signal peptide" evidence="1">
    <location>
        <begin position="1"/>
        <end position="23"/>
    </location>
</feature>
<evidence type="ECO:0000256" key="1">
    <source>
        <dbReference type="SAM" id="SignalP"/>
    </source>
</evidence>
<evidence type="ECO:0000313" key="2">
    <source>
        <dbReference type="EMBL" id="KYG74105.1"/>
    </source>
</evidence>
<keyword evidence="1" id="KW-0732">Signal</keyword>